<comment type="caution">
    <text evidence="1">The sequence shown here is derived from an EMBL/GenBank/DDBJ whole genome shotgun (WGS) entry which is preliminary data.</text>
</comment>
<protein>
    <submittedName>
        <fullName evidence="1">Pimeloyl-ACP methyl ester carboxylesterase</fullName>
    </submittedName>
</protein>
<dbReference type="EMBL" id="JADBEK010000001">
    <property type="protein sequence ID" value="MBE1586967.1"/>
    <property type="molecule type" value="Genomic_DNA"/>
</dbReference>
<dbReference type="Proteomes" id="UP000633509">
    <property type="component" value="Unassembled WGS sequence"/>
</dbReference>
<dbReference type="RefSeq" id="WP_192787444.1">
    <property type="nucleotide sequence ID" value="NZ_JADBEK010000001.1"/>
</dbReference>
<dbReference type="Gene3D" id="3.40.50.1820">
    <property type="entry name" value="alpha/beta hydrolase"/>
    <property type="match status" value="1"/>
</dbReference>
<keyword evidence="2" id="KW-1185">Reference proteome</keyword>
<sequence>MTSPNPRAAMEEHARQTLGDDFKRLQPHQLERLLGNGEVFLSADAPDVAASLPAPGTLASALTDSAVPLHVLAGPGGPEHALRRTSRWIADQAATTVIDLPGGHMPYAVQPEATAQILRNILRRPATKETHT</sequence>
<gene>
    <name evidence="1" type="ORF">H4W80_005225</name>
</gene>
<accession>A0ABR9M234</accession>
<proteinExistence type="predicted"/>
<dbReference type="InterPro" id="IPR029058">
    <property type="entry name" value="AB_hydrolase_fold"/>
</dbReference>
<name>A0ABR9M234_9ACTN</name>
<dbReference type="SUPFAM" id="SSF53474">
    <property type="entry name" value="alpha/beta-Hydrolases"/>
    <property type="match status" value="1"/>
</dbReference>
<evidence type="ECO:0000313" key="1">
    <source>
        <dbReference type="EMBL" id="MBE1586967.1"/>
    </source>
</evidence>
<organism evidence="1 2">
    <name type="scientific">Nonomuraea angiospora</name>
    <dbReference type="NCBI Taxonomy" id="46172"/>
    <lineage>
        <taxon>Bacteria</taxon>
        <taxon>Bacillati</taxon>
        <taxon>Actinomycetota</taxon>
        <taxon>Actinomycetes</taxon>
        <taxon>Streptosporangiales</taxon>
        <taxon>Streptosporangiaceae</taxon>
        <taxon>Nonomuraea</taxon>
    </lineage>
</organism>
<reference evidence="1 2" key="1">
    <citation type="submission" date="2020-10" db="EMBL/GenBank/DDBJ databases">
        <title>Sequencing the genomes of 1000 actinobacteria strains.</title>
        <authorList>
            <person name="Klenk H.-P."/>
        </authorList>
    </citation>
    <scope>NUCLEOTIDE SEQUENCE [LARGE SCALE GENOMIC DNA]</scope>
    <source>
        <strain evidence="1 2">DSM 43173</strain>
    </source>
</reference>
<evidence type="ECO:0000313" key="2">
    <source>
        <dbReference type="Proteomes" id="UP000633509"/>
    </source>
</evidence>